<gene>
    <name evidence="2" type="ORF">ACFY35_28325</name>
</gene>
<dbReference type="SUPFAM" id="SSF52091">
    <property type="entry name" value="SpoIIaa-like"/>
    <property type="match status" value="1"/>
</dbReference>
<reference evidence="2 3" key="1">
    <citation type="submission" date="2024-10" db="EMBL/GenBank/DDBJ databases">
        <title>The Natural Products Discovery Center: Release of the First 8490 Sequenced Strains for Exploring Actinobacteria Biosynthetic Diversity.</title>
        <authorList>
            <person name="Kalkreuter E."/>
            <person name="Kautsar S.A."/>
            <person name="Yang D."/>
            <person name="Bader C.D."/>
            <person name="Teijaro C.N."/>
            <person name="Fluegel L."/>
            <person name="Davis C.M."/>
            <person name="Simpson J.R."/>
            <person name="Lauterbach L."/>
            <person name="Steele A.D."/>
            <person name="Gui C."/>
            <person name="Meng S."/>
            <person name="Li G."/>
            <person name="Viehrig K."/>
            <person name="Ye F."/>
            <person name="Su P."/>
            <person name="Kiefer A.F."/>
            <person name="Nichols A."/>
            <person name="Cepeda A.J."/>
            <person name="Yan W."/>
            <person name="Fan B."/>
            <person name="Jiang Y."/>
            <person name="Adhikari A."/>
            <person name="Zheng C.-J."/>
            <person name="Schuster L."/>
            <person name="Cowan T.M."/>
            <person name="Smanski M.J."/>
            <person name="Chevrette M.G."/>
            <person name="De Carvalho L.P.S."/>
            <person name="Shen B."/>
        </authorList>
    </citation>
    <scope>NUCLEOTIDE SEQUENCE [LARGE SCALE GENOMIC DNA]</scope>
    <source>
        <strain evidence="2 3">NPDC000087</strain>
    </source>
</reference>
<evidence type="ECO:0000313" key="3">
    <source>
        <dbReference type="Proteomes" id="UP001602245"/>
    </source>
</evidence>
<organism evidence="2 3">
    <name type="scientific">Paractinoplanes globisporus</name>
    <dbReference type="NCBI Taxonomy" id="113565"/>
    <lineage>
        <taxon>Bacteria</taxon>
        <taxon>Bacillati</taxon>
        <taxon>Actinomycetota</taxon>
        <taxon>Actinomycetes</taxon>
        <taxon>Micromonosporales</taxon>
        <taxon>Micromonosporaceae</taxon>
        <taxon>Paractinoplanes</taxon>
    </lineage>
</organism>
<protein>
    <submittedName>
        <fullName evidence="2">STAS domain-containing protein</fullName>
    </submittedName>
</protein>
<dbReference type="RefSeq" id="WP_020517912.1">
    <property type="nucleotide sequence ID" value="NZ_JBIAZU010000005.1"/>
</dbReference>
<evidence type="ECO:0000313" key="2">
    <source>
        <dbReference type="EMBL" id="MFF5293358.1"/>
    </source>
</evidence>
<dbReference type="InterPro" id="IPR002645">
    <property type="entry name" value="STAS_dom"/>
</dbReference>
<keyword evidence="3" id="KW-1185">Reference proteome</keyword>
<feature type="domain" description="STAS" evidence="1">
    <location>
        <begin position="12"/>
        <end position="108"/>
    </location>
</feature>
<dbReference type="Pfam" id="PF01740">
    <property type="entry name" value="STAS"/>
    <property type="match status" value="1"/>
</dbReference>
<dbReference type="Gene3D" id="3.30.750.24">
    <property type="entry name" value="STAS domain"/>
    <property type="match status" value="1"/>
</dbReference>
<dbReference type="PROSITE" id="PS50801">
    <property type="entry name" value="STAS"/>
    <property type="match status" value="1"/>
</dbReference>
<dbReference type="Proteomes" id="UP001602245">
    <property type="component" value="Unassembled WGS sequence"/>
</dbReference>
<sequence>MLVDQEGLDPNFSATASVAGDRAVVTVTGEVDMSTADAMFRAATKDDASAATLDLREVTFFDSAAIHALLQLAEFYGDDRLRVLPSTQVRRVLEISGLSAQPWLMAEG</sequence>
<proteinExistence type="predicted"/>
<name>A0ABW6WK08_9ACTN</name>
<dbReference type="CDD" id="cd07043">
    <property type="entry name" value="STAS_anti-anti-sigma_factors"/>
    <property type="match status" value="1"/>
</dbReference>
<dbReference type="EMBL" id="JBIAZU010000005">
    <property type="protein sequence ID" value="MFF5293358.1"/>
    <property type="molecule type" value="Genomic_DNA"/>
</dbReference>
<dbReference type="InterPro" id="IPR036513">
    <property type="entry name" value="STAS_dom_sf"/>
</dbReference>
<evidence type="ECO:0000259" key="1">
    <source>
        <dbReference type="PROSITE" id="PS50801"/>
    </source>
</evidence>
<comment type="caution">
    <text evidence="2">The sequence shown here is derived from an EMBL/GenBank/DDBJ whole genome shotgun (WGS) entry which is preliminary data.</text>
</comment>
<accession>A0ABW6WK08</accession>